<dbReference type="Proteomes" id="UP000738325">
    <property type="component" value="Unassembled WGS sequence"/>
</dbReference>
<name>A0A9P6UXZ6_9FUNG</name>
<dbReference type="OrthoDB" id="2329848at2759"/>
<dbReference type="InterPro" id="IPR014752">
    <property type="entry name" value="Arrestin-like_C"/>
</dbReference>
<dbReference type="Gene3D" id="2.60.40.640">
    <property type="match status" value="1"/>
</dbReference>
<dbReference type="AlphaFoldDB" id="A0A9P6UXZ6"/>
<proteinExistence type="predicted"/>
<reference evidence="1" key="1">
    <citation type="journal article" date="2020" name="Fungal Divers.">
        <title>Resolving the Mortierellaceae phylogeny through synthesis of multi-gene phylogenetics and phylogenomics.</title>
        <authorList>
            <person name="Vandepol N."/>
            <person name="Liber J."/>
            <person name="Desiro A."/>
            <person name="Na H."/>
            <person name="Kennedy M."/>
            <person name="Barry K."/>
            <person name="Grigoriev I.V."/>
            <person name="Miller A.N."/>
            <person name="O'Donnell K."/>
            <person name="Stajich J.E."/>
            <person name="Bonito G."/>
        </authorList>
    </citation>
    <scope>NUCLEOTIDE SEQUENCE</scope>
    <source>
        <strain evidence="1">REB-010B</strain>
    </source>
</reference>
<dbReference type="EMBL" id="JAAAIP010000144">
    <property type="protein sequence ID" value="KAG0324558.1"/>
    <property type="molecule type" value="Genomic_DNA"/>
</dbReference>
<evidence type="ECO:0000313" key="2">
    <source>
        <dbReference type="Proteomes" id="UP000738325"/>
    </source>
</evidence>
<protein>
    <submittedName>
        <fullName evidence="1">Uncharacterized protein</fullName>
    </submittedName>
</protein>
<keyword evidence="2" id="KW-1185">Reference proteome</keyword>
<gene>
    <name evidence="1" type="ORF">BGZ99_001694</name>
</gene>
<sequence length="416" mass="46277">MGFTFDIRLDTAQPFVVDLDLKPRRTQVLSGAIVFQLPQPEQFKVATVAIHGQGKCDNGGSKTANDFAQLVVLALTTICLRCIHFYSLVGVALNTDTKPTVAHERLIESTVDLIAANDTEGHGTVGFPEAGTQYLPFRIDIPHSDNLPPTFVNKLDTHYIDWKYEIHATVQRDSIFSKSTVVKHDLIFRRPIAPTNDTTVMLTASTDMPGQFRSKLTTPSRISLGQEKLSASVEMKARHKSYMVKEIDCTIVQTEDIQYHTRFAHPNIDKADSPGVPCKINASRVVSAVKKIANDDNDMDFGRHKPITLDIHLDHNQMIPTERGLGWLEISHVLRFTVHFMNTSLTPIVTEIPLFVGHEDSLCIDEALEAESVPVSSTKKQGLVAEMSRLVDTLRVHGAEKHTLLQTSEREPNVVA</sequence>
<accession>A0A9P6UXZ6</accession>
<evidence type="ECO:0000313" key="1">
    <source>
        <dbReference type="EMBL" id="KAG0324558.1"/>
    </source>
</evidence>
<organism evidence="1 2">
    <name type="scientific">Dissophora globulifera</name>
    <dbReference type="NCBI Taxonomy" id="979702"/>
    <lineage>
        <taxon>Eukaryota</taxon>
        <taxon>Fungi</taxon>
        <taxon>Fungi incertae sedis</taxon>
        <taxon>Mucoromycota</taxon>
        <taxon>Mortierellomycotina</taxon>
        <taxon>Mortierellomycetes</taxon>
        <taxon>Mortierellales</taxon>
        <taxon>Mortierellaceae</taxon>
        <taxon>Dissophora</taxon>
    </lineage>
</organism>
<comment type="caution">
    <text evidence="1">The sequence shown here is derived from an EMBL/GenBank/DDBJ whole genome shotgun (WGS) entry which is preliminary data.</text>
</comment>